<dbReference type="InterPro" id="IPR035892">
    <property type="entry name" value="C2_domain_sf"/>
</dbReference>
<comment type="subcellular location">
    <subcellularLocation>
        <location evidence="2">Synapse</location>
    </subcellularLocation>
</comment>
<sequence length="252" mass="27386">MVSGREERISGSSASCRRPCCKAKQRYTSRSGSGEEVRTEVAEATTNPIWNATFDFGGVNPEDLMESSLELALWDQFPPPDPDLFLGKVILRECSVELKRAVLEERPVWYRLEDPRGIRGSRSPHVSPRGSLSTAPAELARRLLLRRGDFTSQRSFSDEAGGDASPPTGTAPTLDSPPTSLLHPDAAWAALTIGTGRRRGSSQSEQLDVSGEGAVAPPDLSRSLPGSRRSSFQAAGQDKGIDSYYFVIIHSR</sequence>
<dbReference type="Gene3D" id="2.60.40.150">
    <property type="entry name" value="C2 domain"/>
    <property type="match status" value="1"/>
</dbReference>
<dbReference type="GO" id="GO:0044325">
    <property type="term" value="F:transmembrane transporter binding"/>
    <property type="evidence" value="ECO:0007669"/>
    <property type="project" value="TreeGrafter"/>
</dbReference>
<feature type="region of interest" description="Disordered" evidence="3">
    <location>
        <begin position="196"/>
        <end position="236"/>
    </location>
</feature>
<feature type="compositionally biased region" description="Low complexity" evidence="3">
    <location>
        <begin position="217"/>
        <end position="231"/>
    </location>
</feature>
<dbReference type="GO" id="GO:0048788">
    <property type="term" value="C:cytoskeleton of presynaptic active zone"/>
    <property type="evidence" value="ECO:0007669"/>
    <property type="project" value="TreeGrafter"/>
</dbReference>
<dbReference type="SUPFAM" id="SSF49562">
    <property type="entry name" value="C2 domain (Calcium/lipid-binding domain, CaLB)"/>
    <property type="match status" value="1"/>
</dbReference>
<evidence type="ECO:0000256" key="3">
    <source>
        <dbReference type="SAM" id="MobiDB-lite"/>
    </source>
</evidence>
<dbReference type="InterPro" id="IPR039032">
    <property type="entry name" value="Rim-like"/>
</dbReference>
<evidence type="ECO:0000256" key="2">
    <source>
        <dbReference type="ARBA" id="ARBA00034103"/>
    </source>
</evidence>
<feature type="region of interest" description="Disordered" evidence="3">
    <location>
        <begin position="115"/>
        <end position="134"/>
    </location>
</feature>
<reference evidence="5" key="1">
    <citation type="submission" date="2013-04" db="EMBL/GenBank/DDBJ databases">
        <authorList>
            <person name="Qu J."/>
            <person name="Murali S.C."/>
            <person name="Bandaranaike D."/>
            <person name="Bellair M."/>
            <person name="Blankenburg K."/>
            <person name="Chao H."/>
            <person name="Dinh H."/>
            <person name="Doddapaneni H."/>
            <person name="Downs B."/>
            <person name="Dugan-Rocha S."/>
            <person name="Elkadiri S."/>
            <person name="Gnanaolivu R.D."/>
            <person name="Hernandez B."/>
            <person name="Javaid M."/>
            <person name="Jayaseelan J.C."/>
            <person name="Lee S."/>
            <person name="Li M."/>
            <person name="Ming W."/>
            <person name="Munidasa M."/>
            <person name="Muniz J."/>
            <person name="Nguyen L."/>
            <person name="Ongeri F."/>
            <person name="Osuji N."/>
            <person name="Pu L.-L."/>
            <person name="Puazo M."/>
            <person name="Qu C."/>
            <person name="Quiroz J."/>
            <person name="Raj R."/>
            <person name="Weissenberger G."/>
            <person name="Xin Y."/>
            <person name="Zou X."/>
            <person name="Han Y."/>
            <person name="Richards S."/>
            <person name="Worley K."/>
            <person name="Muzny D."/>
            <person name="Gibbs R."/>
        </authorList>
    </citation>
    <scope>NUCLEOTIDE SEQUENCE</scope>
    <source>
        <strain evidence="5">Sampled in the wild</strain>
    </source>
</reference>
<dbReference type="GO" id="GO:0042734">
    <property type="term" value="C:presynaptic membrane"/>
    <property type="evidence" value="ECO:0007669"/>
    <property type="project" value="TreeGrafter"/>
</dbReference>
<dbReference type="OrthoDB" id="10059918at2759"/>
<feature type="compositionally biased region" description="Polar residues" evidence="3">
    <location>
        <begin position="167"/>
        <end position="179"/>
    </location>
</feature>
<dbReference type="SMART" id="SM00239">
    <property type="entry name" value="C2"/>
    <property type="match status" value="1"/>
</dbReference>
<dbReference type="GO" id="GO:0048791">
    <property type="term" value="P:calcium ion-regulated exocytosis of neurotransmitter"/>
    <property type="evidence" value="ECO:0007669"/>
    <property type="project" value="TreeGrafter"/>
</dbReference>
<reference evidence="5" key="2">
    <citation type="submission" date="2017-10" db="EMBL/GenBank/DDBJ databases">
        <title>Ladona fulva Genome sequencing and assembly.</title>
        <authorList>
            <person name="Murali S."/>
            <person name="Richards S."/>
            <person name="Bandaranaike D."/>
            <person name="Bellair M."/>
            <person name="Blankenburg K."/>
            <person name="Chao H."/>
            <person name="Dinh H."/>
            <person name="Doddapaneni H."/>
            <person name="Dugan-Rocha S."/>
            <person name="Elkadiri S."/>
            <person name="Gnanaolivu R."/>
            <person name="Hernandez B."/>
            <person name="Skinner E."/>
            <person name="Javaid M."/>
            <person name="Lee S."/>
            <person name="Li M."/>
            <person name="Ming W."/>
            <person name="Munidasa M."/>
            <person name="Muniz J."/>
            <person name="Nguyen L."/>
            <person name="Hughes D."/>
            <person name="Osuji N."/>
            <person name="Pu L.-L."/>
            <person name="Puazo M."/>
            <person name="Qu C."/>
            <person name="Quiroz J."/>
            <person name="Raj R."/>
            <person name="Weissenberger G."/>
            <person name="Xin Y."/>
            <person name="Zou X."/>
            <person name="Han Y."/>
            <person name="Worley K."/>
            <person name="Muzny D."/>
            <person name="Gibbs R."/>
        </authorList>
    </citation>
    <scope>NUCLEOTIDE SEQUENCE</scope>
    <source>
        <strain evidence="5">Sampled in the wild</strain>
    </source>
</reference>
<dbReference type="EMBL" id="KZ308312">
    <property type="protein sequence ID" value="KAG8227167.1"/>
    <property type="molecule type" value="Genomic_DNA"/>
</dbReference>
<organism evidence="5 6">
    <name type="scientific">Ladona fulva</name>
    <name type="common">Scarce chaser dragonfly</name>
    <name type="synonym">Libellula fulva</name>
    <dbReference type="NCBI Taxonomy" id="123851"/>
    <lineage>
        <taxon>Eukaryota</taxon>
        <taxon>Metazoa</taxon>
        <taxon>Ecdysozoa</taxon>
        <taxon>Arthropoda</taxon>
        <taxon>Hexapoda</taxon>
        <taxon>Insecta</taxon>
        <taxon>Pterygota</taxon>
        <taxon>Palaeoptera</taxon>
        <taxon>Odonata</taxon>
        <taxon>Epiprocta</taxon>
        <taxon>Anisoptera</taxon>
        <taxon>Libelluloidea</taxon>
        <taxon>Libellulidae</taxon>
        <taxon>Ladona</taxon>
    </lineage>
</organism>
<accession>A0A8K0NZ76</accession>
<keyword evidence="6" id="KW-1185">Reference proteome</keyword>
<dbReference type="GO" id="GO:0031267">
    <property type="term" value="F:small GTPase binding"/>
    <property type="evidence" value="ECO:0007669"/>
    <property type="project" value="InterPro"/>
</dbReference>
<dbReference type="Pfam" id="PF00168">
    <property type="entry name" value="C2"/>
    <property type="match status" value="1"/>
</dbReference>
<feature type="region of interest" description="Disordered" evidence="3">
    <location>
        <begin position="153"/>
        <end position="181"/>
    </location>
</feature>
<gene>
    <name evidence="5" type="ORF">J437_LFUL009861</name>
</gene>
<feature type="domain" description="C2" evidence="4">
    <location>
        <begin position="1"/>
        <end position="110"/>
    </location>
</feature>
<dbReference type="PROSITE" id="PS50004">
    <property type="entry name" value="C2"/>
    <property type="match status" value="1"/>
</dbReference>
<dbReference type="InterPro" id="IPR000008">
    <property type="entry name" value="C2_dom"/>
</dbReference>
<dbReference type="GO" id="GO:0048167">
    <property type="term" value="P:regulation of synaptic plasticity"/>
    <property type="evidence" value="ECO:0007669"/>
    <property type="project" value="TreeGrafter"/>
</dbReference>
<dbReference type="AlphaFoldDB" id="A0A8K0NZ76"/>
<dbReference type="GO" id="GO:0042391">
    <property type="term" value="P:regulation of membrane potential"/>
    <property type="evidence" value="ECO:0007669"/>
    <property type="project" value="TreeGrafter"/>
</dbReference>
<protein>
    <recommendedName>
        <fullName evidence="4">C2 domain-containing protein</fullName>
    </recommendedName>
</protein>
<comment type="caution">
    <text evidence="5">The sequence shown here is derived from an EMBL/GenBank/DDBJ whole genome shotgun (WGS) entry which is preliminary data.</text>
</comment>
<dbReference type="GO" id="GO:0050806">
    <property type="term" value="P:positive regulation of synaptic transmission"/>
    <property type="evidence" value="ECO:0007669"/>
    <property type="project" value="TreeGrafter"/>
</dbReference>
<evidence type="ECO:0000313" key="6">
    <source>
        <dbReference type="Proteomes" id="UP000792457"/>
    </source>
</evidence>
<proteinExistence type="predicted"/>
<feature type="non-terminal residue" evidence="5">
    <location>
        <position position="252"/>
    </location>
</feature>
<dbReference type="PANTHER" id="PTHR12157">
    <property type="entry name" value="REGULATING SYNAPTIC MEMBRANE EXOCYTOSIS PROTEIN"/>
    <property type="match status" value="1"/>
</dbReference>
<dbReference type="Proteomes" id="UP000792457">
    <property type="component" value="Unassembled WGS sequence"/>
</dbReference>
<evidence type="ECO:0000259" key="4">
    <source>
        <dbReference type="PROSITE" id="PS50004"/>
    </source>
</evidence>
<evidence type="ECO:0000313" key="5">
    <source>
        <dbReference type="EMBL" id="KAG8227167.1"/>
    </source>
</evidence>
<evidence type="ECO:0000256" key="1">
    <source>
        <dbReference type="ARBA" id="ARBA00023018"/>
    </source>
</evidence>
<name>A0A8K0NZ76_LADFU</name>
<keyword evidence="1" id="KW-0770">Synapse</keyword>
<dbReference type="PANTHER" id="PTHR12157:SF24">
    <property type="entry name" value="FIFE, ISOFORM D"/>
    <property type="match status" value="1"/>
</dbReference>